<keyword evidence="3" id="KW-1185">Reference proteome</keyword>
<dbReference type="PROSITE" id="PS51257">
    <property type="entry name" value="PROKAR_LIPOPROTEIN"/>
    <property type="match status" value="1"/>
</dbReference>
<evidence type="ECO:0000256" key="1">
    <source>
        <dbReference type="SAM" id="SignalP"/>
    </source>
</evidence>
<evidence type="ECO:0000313" key="2">
    <source>
        <dbReference type="EMBL" id="MFD2799086.1"/>
    </source>
</evidence>
<accession>A0ABW5W787</accession>
<dbReference type="Proteomes" id="UP001597478">
    <property type="component" value="Unassembled WGS sequence"/>
</dbReference>
<protein>
    <recommendedName>
        <fullName evidence="4">Lipoprotein</fullName>
    </recommendedName>
</protein>
<feature type="signal peptide" evidence="1">
    <location>
        <begin position="1"/>
        <end position="24"/>
    </location>
</feature>
<gene>
    <name evidence="2" type="ORF">ACFS2C_06750</name>
</gene>
<evidence type="ECO:0008006" key="4">
    <source>
        <dbReference type="Google" id="ProtNLM"/>
    </source>
</evidence>
<feature type="chain" id="PRO_5045222661" description="Lipoprotein" evidence="1">
    <location>
        <begin position="25"/>
        <end position="201"/>
    </location>
</feature>
<dbReference type="EMBL" id="JBHUOF010000007">
    <property type="protein sequence ID" value="MFD2799086.1"/>
    <property type="molecule type" value="Genomic_DNA"/>
</dbReference>
<evidence type="ECO:0000313" key="3">
    <source>
        <dbReference type="Proteomes" id="UP001597478"/>
    </source>
</evidence>
<organism evidence="2 3">
    <name type="scientific">Prauserella oleivorans</name>
    <dbReference type="NCBI Taxonomy" id="1478153"/>
    <lineage>
        <taxon>Bacteria</taxon>
        <taxon>Bacillati</taxon>
        <taxon>Actinomycetota</taxon>
        <taxon>Actinomycetes</taxon>
        <taxon>Pseudonocardiales</taxon>
        <taxon>Pseudonocardiaceae</taxon>
        <taxon>Prauserella</taxon>
    </lineage>
</organism>
<keyword evidence="1" id="KW-0732">Signal</keyword>
<reference evidence="3" key="1">
    <citation type="journal article" date="2019" name="Int. J. Syst. Evol. Microbiol.">
        <title>The Global Catalogue of Microorganisms (GCM) 10K type strain sequencing project: providing services to taxonomists for standard genome sequencing and annotation.</title>
        <authorList>
            <consortium name="The Broad Institute Genomics Platform"/>
            <consortium name="The Broad Institute Genome Sequencing Center for Infectious Disease"/>
            <person name="Wu L."/>
            <person name="Ma J."/>
        </authorList>
    </citation>
    <scope>NUCLEOTIDE SEQUENCE [LARGE SCALE GENOMIC DNA]</scope>
    <source>
        <strain evidence="3">IBRC-M 10906</strain>
    </source>
</reference>
<name>A0ABW5W787_9PSEU</name>
<comment type="caution">
    <text evidence="2">The sequence shown here is derived from an EMBL/GenBank/DDBJ whole genome shotgun (WGS) entry which is preliminary data.</text>
</comment>
<sequence length="201" mass="21249">MRRLLPGLFVVLVLLGACGSPAPAEPPAGPVTATAEIMLYPFTETGEPAPGITVVDEAEATCSASTLDLGNPAARRCVTTAGLILHDPCFVRAAPAPDVALCVQNPATGQAVRMTIAQDLGPRPQPELVHAPWFLELEDGRWCVPTAGIGPELDGEKPSFACGGQDFLYGVPDNRAPVWTIAHRDDGAETTQPVRIRTAWY</sequence>
<dbReference type="RefSeq" id="WP_377386490.1">
    <property type="nucleotide sequence ID" value="NZ_JBHSAN010000006.1"/>
</dbReference>
<proteinExistence type="predicted"/>